<sequence length="1637" mass="185091">MSEQNRVYGSEKENARSLEDEDSIRRSTKKKKDSHPTKGQEDDTRTGFCPPEGFTAGMSYRDSLLGEIPGAYEQAFFGSAMDDDVVSSDEEEVIPEDGEVVINIPRETKIRIRAPWSTSFIVKVFGRILKGGPWFIGEHFLSLCPWIPDFRPPEAAVNTVAVWVRLPKLLVEYYDKESLLLIGQALRPVLRVDFNTTSGAKGRFARLCIQLDLDKPLVKTVRMGRVRQAVVYEGIGLLCFNCGRIRHKLDRCSERGGPSTIPVAPDTSSPTSPHASDDVPNSFGPWMLVTRRKRQIKPSNVPNAQRGEMKPGTSSDPDLRNQKLKTIMSSDAIPLPQLFQGPLNWTIVVKGKIVQLDDKIIELIRVDPLHIWGWYQAEMARAWTEVAPREISGDSLDHPPLEDLVWLQESSPFWNFHGDLPRIAGVNSALRKLAQPSQELRLSQFLDEPITSSEMRGTSFLSYQLNMMALKNVIWEMWPERAWNAMKETGSFLPTTNPKLGLVVIELRSWLSPSLLMASCALKLLALRVEFGFFGKLTWWRSSTCALRNKKFTPRLRMLWQNLSTVAGLHCLPWVMVGDFNDITSSEEKWGRNRPNASRITEYCDCMNSCNMIDMGFSGPKFTWTNGQPVSSLIMQRLDRAWANSEWRTLFPEAVVSHLTRTHSDYWPILLSLFPVNACNLSRPFRFESMWLSHPEFFTVVANAWSDHTVNLPVHVNKFTDLVLFWNKHTFGNILQRKKRILARITGAQRALTSHPSSSLVSLERTLREEFNSILKLEEDFWALKSRVSWVVEGDRNTKFFHTSTIVRRKLNRISRLQNSMGECVEDRDHLMTLIQKGYSDLFTTSHSSSYRLSVPPCAPSLSDLETENLDTPLSIEEIKSSLWSLKPLKAPDPDGLHPGFFQRCWHIVSDSVVKEVSHIFNCGKMPPYLNKTLISLIPKCAGPESLSQFRPISLCNTVYKIVTKSIVARIRPLLSNMISPFQAAFVPSRRGIDNVIIAQELIHSLHKKKGAKGSLVVKIDLEKAYDRLEWSFIREVLLFFNFPKNLVRLIMDCVSSSTISILFNGGRMDEFKPSRGIRQGDPLSPYLFILCMEYLSLRIFEACQNKNWKSIKASRSGPSFSHLFFADDLLLFADASVKSCRTILTVLEDFCSYSRQKVNLSKSKVLFSPNVAPDVASRLSGILGVSSTQDIGKYLGFPLRSNGRNSRDFNFIVEKNTALPSSICNELDRLNRNFLWGSSNERKKMHLVSWEKVCRPKREGGLGIYATKPRNKALLAKLNWRLHDEKESWWARTLTAKYCPNGLTSSPLPIHGGGSSNWRGLKLGHEVFRNGLRWVVNNGQHVSFWNDKWVGNQPLREVIQGPLALEESNLRICDLIEGTSFWDFSKLSVVLPPSICAQIQSIYLCTLSHLQDCIVCDTVDGSFSLRKAYQLAFIHHSSHIKWQTVFTFGLWSLWLRRNQMIFKPGATMPSLTASTISFASEFFCLWGNGQNLKVSQSISVKWLLPPLGWAKLNTDGASSGNPGPAGGGGVIRDSRGDWVRGFSRSIGLASSVQAELRALLDGLLMTVELNIPFLEIEMDSLVAVNLILATHLANAFLRSIVFYCRCLLQKFEGVSIKHIYREANMCADLLAKAGCD</sequence>
<feature type="domain" description="RNase H type-1" evidence="3">
    <location>
        <begin position="1507"/>
        <end position="1637"/>
    </location>
</feature>
<dbReference type="GO" id="GO:0003676">
    <property type="term" value="F:nucleic acid binding"/>
    <property type="evidence" value="ECO:0007669"/>
    <property type="project" value="InterPro"/>
</dbReference>
<reference evidence="4" key="1">
    <citation type="submission" date="2018-02" db="EMBL/GenBank/DDBJ databases">
        <authorList>
            <person name="Cohen D.B."/>
            <person name="Kent A.D."/>
        </authorList>
    </citation>
    <scope>NUCLEOTIDE SEQUENCE</scope>
</reference>
<name>A0A2N9H172_FAGSY</name>
<dbReference type="InterPro" id="IPR002156">
    <property type="entry name" value="RNaseH_domain"/>
</dbReference>
<dbReference type="SUPFAM" id="SSF56219">
    <property type="entry name" value="DNase I-like"/>
    <property type="match status" value="1"/>
</dbReference>
<evidence type="ECO:0000313" key="4">
    <source>
        <dbReference type="EMBL" id="SPD05625.1"/>
    </source>
</evidence>
<dbReference type="PROSITE" id="PS50878">
    <property type="entry name" value="RT_POL"/>
    <property type="match status" value="1"/>
</dbReference>
<dbReference type="InterPro" id="IPR012337">
    <property type="entry name" value="RNaseH-like_sf"/>
</dbReference>
<evidence type="ECO:0008006" key="5">
    <source>
        <dbReference type="Google" id="ProtNLM"/>
    </source>
</evidence>
<dbReference type="InterPro" id="IPR000477">
    <property type="entry name" value="RT_dom"/>
</dbReference>
<dbReference type="Gene3D" id="3.30.420.10">
    <property type="entry name" value="Ribonuclease H-like superfamily/Ribonuclease H"/>
    <property type="match status" value="1"/>
</dbReference>
<proteinExistence type="predicted"/>
<dbReference type="SUPFAM" id="SSF53098">
    <property type="entry name" value="Ribonuclease H-like"/>
    <property type="match status" value="1"/>
</dbReference>
<feature type="region of interest" description="Disordered" evidence="1">
    <location>
        <begin position="294"/>
        <end position="320"/>
    </location>
</feature>
<dbReference type="PANTHER" id="PTHR31635:SF196">
    <property type="entry name" value="REVERSE TRANSCRIPTASE DOMAIN-CONTAINING PROTEIN-RELATED"/>
    <property type="match status" value="1"/>
</dbReference>
<evidence type="ECO:0000259" key="3">
    <source>
        <dbReference type="PROSITE" id="PS50879"/>
    </source>
</evidence>
<dbReference type="InterPro" id="IPR043502">
    <property type="entry name" value="DNA/RNA_pol_sf"/>
</dbReference>
<evidence type="ECO:0000256" key="1">
    <source>
        <dbReference type="SAM" id="MobiDB-lite"/>
    </source>
</evidence>
<gene>
    <name evidence="4" type="ORF">FSB_LOCUS33507</name>
</gene>
<feature type="region of interest" description="Disordered" evidence="1">
    <location>
        <begin position="1"/>
        <end position="51"/>
    </location>
</feature>
<dbReference type="CDD" id="cd01650">
    <property type="entry name" value="RT_nLTR_like"/>
    <property type="match status" value="1"/>
</dbReference>
<feature type="compositionally biased region" description="Basic and acidic residues" evidence="1">
    <location>
        <begin position="34"/>
        <end position="45"/>
    </location>
</feature>
<dbReference type="EMBL" id="OIVN01002680">
    <property type="protein sequence ID" value="SPD05625.1"/>
    <property type="molecule type" value="Genomic_DNA"/>
</dbReference>
<dbReference type="GO" id="GO:0004523">
    <property type="term" value="F:RNA-DNA hybrid ribonuclease activity"/>
    <property type="evidence" value="ECO:0007669"/>
    <property type="project" value="InterPro"/>
</dbReference>
<protein>
    <recommendedName>
        <fullName evidence="5">Reverse transcriptase domain-containing protein</fullName>
    </recommendedName>
</protein>
<evidence type="ECO:0000259" key="2">
    <source>
        <dbReference type="PROSITE" id="PS50878"/>
    </source>
</evidence>
<dbReference type="PROSITE" id="PS50879">
    <property type="entry name" value="RNASE_H_1"/>
    <property type="match status" value="1"/>
</dbReference>
<dbReference type="Gene3D" id="3.60.10.10">
    <property type="entry name" value="Endonuclease/exonuclease/phosphatase"/>
    <property type="match status" value="1"/>
</dbReference>
<dbReference type="InterPro" id="IPR036397">
    <property type="entry name" value="RNaseH_sf"/>
</dbReference>
<feature type="region of interest" description="Disordered" evidence="1">
    <location>
        <begin position="254"/>
        <end position="281"/>
    </location>
</feature>
<feature type="compositionally biased region" description="Basic and acidic residues" evidence="1">
    <location>
        <begin position="9"/>
        <end position="18"/>
    </location>
</feature>
<dbReference type="InterPro" id="IPR036691">
    <property type="entry name" value="Endo/exonu/phosph_ase_sf"/>
</dbReference>
<dbReference type="Pfam" id="PF13456">
    <property type="entry name" value="RVT_3"/>
    <property type="match status" value="1"/>
</dbReference>
<organism evidence="4">
    <name type="scientific">Fagus sylvatica</name>
    <name type="common">Beechnut</name>
    <dbReference type="NCBI Taxonomy" id="28930"/>
    <lineage>
        <taxon>Eukaryota</taxon>
        <taxon>Viridiplantae</taxon>
        <taxon>Streptophyta</taxon>
        <taxon>Embryophyta</taxon>
        <taxon>Tracheophyta</taxon>
        <taxon>Spermatophyta</taxon>
        <taxon>Magnoliopsida</taxon>
        <taxon>eudicotyledons</taxon>
        <taxon>Gunneridae</taxon>
        <taxon>Pentapetalae</taxon>
        <taxon>rosids</taxon>
        <taxon>fabids</taxon>
        <taxon>Fagales</taxon>
        <taxon>Fagaceae</taxon>
        <taxon>Fagus</taxon>
    </lineage>
</organism>
<dbReference type="SUPFAM" id="SSF56672">
    <property type="entry name" value="DNA/RNA polymerases"/>
    <property type="match status" value="1"/>
</dbReference>
<dbReference type="CDD" id="cd06222">
    <property type="entry name" value="RNase_H_like"/>
    <property type="match status" value="1"/>
</dbReference>
<feature type="domain" description="Reverse transcriptase" evidence="2">
    <location>
        <begin position="919"/>
        <end position="1200"/>
    </location>
</feature>
<accession>A0A2N9H172</accession>
<dbReference type="InterPro" id="IPR044730">
    <property type="entry name" value="RNase_H-like_dom_plant"/>
</dbReference>
<dbReference type="PANTHER" id="PTHR31635">
    <property type="entry name" value="REVERSE TRANSCRIPTASE DOMAIN-CONTAINING PROTEIN-RELATED"/>
    <property type="match status" value="1"/>
</dbReference>
<dbReference type="Pfam" id="PF00078">
    <property type="entry name" value="RVT_1"/>
    <property type="match status" value="1"/>
</dbReference>